<dbReference type="CDD" id="cd02199">
    <property type="entry name" value="YjgF_YER057c_UK114_like_1"/>
    <property type="match status" value="1"/>
</dbReference>
<reference evidence="2 3" key="1">
    <citation type="submission" date="2024-09" db="EMBL/GenBank/DDBJ databases">
        <title>Aeromonas strains Genome sequencing and assembly.</title>
        <authorList>
            <person name="Hu X."/>
            <person name="Tang B."/>
        </authorList>
    </citation>
    <scope>NUCLEOTIDE SEQUENCE [LARGE SCALE GENOMIC DNA]</scope>
    <source>
        <strain evidence="2 3">NB23SCDHY001</strain>
    </source>
</reference>
<name>A0ABW9GT13_9GAMM</name>
<feature type="domain" description="Endoribonuclease L-PSP/chorismate mutase-like" evidence="1">
    <location>
        <begin position="22"/>
        <end position="153"/>
    </location>
</feature>
<accession>A0ABW9GT13</accession>
<dbReference type="Gene3D" id="3.30.1330.40">
    <property type="entry name" value="RutC-like"/>
    <property type="match status" value="1"/>
</dbReference>
<dbReference type="InterPro" id="IPR035959">
    <property type="entry name" value="RutC-like_sf"/>
</dbReference>
<dbReference type="Proteomes" id="UP001630969">
    <property type="component" value="Unassembled WGS sequence"/>
</dbReference>
<protein>
    <submittedName>
        <fullName evidence="2">RidA family protein</fullName>
    </submittedName>
</protein>
<proteinExistence type="predicted"/>
<organism evidence="2 3">
    <name type="scientific">Aeromonas bivalvium</name>
    <dbReference type="NCBI Taxonomy" id="440079"/>
    <lineage>
        <taxon>Bacteria</taxon>
        <taxon>Pseudomonadati</taxon>
        <taxon>Pseudomonadota</taxon>
        <taxon>Gammaproteobacteria</taxon>
        <taxon>Aeromonadales</taxon>
        <taxon>Aeromonadaceae</taxon>
        <taxon>Aeromonas</taxon>
    </lineage>
</organism>
<evidence type="ECO:0000313" key="3">
    <source>
        <dbReference type="Proteomes" id="UP001630969"/>
    </source>
</evidence>
<dbReference type="InterPro" id="IPR013813">
    <property type="entry name" value="Endoribo_LPSP/chorism_mut-like"/>
</dbReference>
<dbReference type="Pfam" id="PF14588">
    <property type="entry name" value="YjgF_endoribonc"/>
    <property type="match status" value="1"/>
</dbReference>
<comment type="caution">
    <text evidence="2">The sequence shown here is derived from an EMBL/GenBank/DDBJ whole genome shotgun (WGS) entry which is preliminary data.</text>
</comment>
<dbReference type="PANTHER" id="PTHR43760:SF1">
    <property type="entry name" value="ENDORIBONUCLEASE L-PSP_CHORISMATE MUTASE-LIKE DOMAIN-CONTAINING PROTEIN"/>
    <property type="match status" value="1"/>
</dbReference>
<evidence type="ECO:0000313" key="2">
    <source>
        <dbReference type="EMBL" id="MFM4894296.1"/>
    </source>
</evidence>
<dbReference type="RefSeq" id="WP_408791339.1">
    <property type="nucleotide sequence ID" value="NZ_JBGXBU010000007.1"/>
</dbReference>
<keyword evidence="3" id="KW-1185">Reference proteome</keyword>
<gene>
    <name evidence="2" type="ORF">ACEUDJ_15700</name>
</gene>
<dbReference type="EMBL" id="JBGXBU010000007">
    <property type="protein sequence ID" value="MFM4894296.1"/>
    <property type="molecule type" value="Genomic_DNA"/>
</dbReference>
<dbReference type="GeneID" id="97221572"/>
<sequence length="160" mass="17063">MIEKIGMAISPEKTLELLNFVLPPAPKPAGQYQPARLVGNMLYLSGQGPRSEGGQFTTGTLGNYLTVQEGYLAGRNVGLQILAVAKDVLGDLSRIDSVVKLFGMVNASDNFVDHAKVVNGCSDLLVEVLGEKGCHTRSVMGANSLPFNMILQVDAIFAIK</sequence>
<dbReference type="SUPFAM" id="SSF55298">
    <property type="entry name" value="YjgF-like"/>
    <property type="match status" value="1"/>
</dbReference>
<evidence type="ECO:0000259" key="1">
    <source>
        <dbReference type="Pfam" id="PF14588"/>
    </source>
</evidence>
<dbReference type="PANTHER" id="PTHR43760">
    <property type="entry name" value="ENDORIBONUCLEASE-RELATED"/>
    <property type="match status" value="1"/>
</dbReference>